<dbReference type="Pfam" id="PF07282">
    <property type="entry name" value="Cas12f1-like_TNB"/>
    <property type="match status" value="1"/>
</dbReference>
<dbReference type="InterPro" id="IPR001959">
    <property type="entry name" value="Transposase"/>
</dbReference>
<protein>
    <submittedName>
        <fullName evidence="7">Transposase</fullName>
    </submittedName>
</protein>
<comment type="caution">
    <text evidence="7">The sequence shown here is derived from an EMBL/GenBank/DDBJ whole genome shotgun (WGS) entry which is preliminary data.</text>
</comment>
<keyword evidence="2" id="KW-0815">Transposition</keyword>
<dbReference type="AlphaFoldDB" id="A0A2I2ACM1"/>
<evidence type="ECO:0000313" key="8">
    <source>
        <dbReference type="Proteomes" id="UP000234579"/>
    </source>
</evidence>
<dbReference type="GO" id="GO:0006310">
    <property type="term" value="P:DNA recombination"/>
    <property type="evidence" value="ECO:0007669"/>
    <property type="project" value="UniProtKB-KW"/>
</dbReference>
<dbReference type="EMBL" id="PKGI01000011">
    <property type="protein sequence ID" value="PLA77136.1"/>
    <property type="molecule type" value="Genomic_DNA"/>
</dbReference>
<dbReference type="Proteomes" id="UP000234579">
    <property type="component" value="Unassembled WGS sequence"/>
</dbReference>
<proteinExistence type="inferred from homology"/>
<reference evidence="8" key="1">
    <citation type="submission" date="2017-12" db="EMBL/GenBank/DDBJ databases">
        <authorList>
            <person name="Christensen H."/>
        </authorList>
    </citation>
    <scope>NUCLEOTIDE SEQUENCE [LARGE SCALE GENOMIC DNA]</scope>
    <source>
        <strain evidence="8">268A</strain>
    </source>
</reference>
<feature type="non-terminal residue" evidence="7">
    <location>
        <position position="1"/>
    </location>
</feature>
<feature type="domain" description="Cas12f1-like TNB" evidence="6">
    <location>
        <begin position="204"/>
        <end position="273"/>
    </location>
</feature>
<dbReference type="InterPro" id="IPR010095">
    <property type="entry name" value="Cas12f1-like_TNB"/>
</dbReference>
<feature type="domain" description="Probable transposase IS891/IS1136/IS1341" evidence="5">
    <location>
        <begin position="64"/>
        <end position="180"/>
    </location>
</feature>
<evidence type="ECO:0000256" key="4">
    <source>
        <dbReference type="ARBA" id="ARBA00023172"/>
    </source>
</evidence>
<evidence type="ECO:0000256" key="1">
    <source>
        <dbReference type="ARBA" id="ARBA00008761"/>
    </source>
</evidence>
<accession>A0A2I2ACM1</accession>
<dbReference type="GO" id="GO:0003677">
    <property type="term" value="F:DNA binding"/>
    <property type="evidence" value="ECO:0007669"/>
    <property type="project" value="UniProtKB-KW"/>
</dbReference>
<comment type="similarity">
    <text evidence="1">In the C-terminal section; belongs to the transposase 35 family.</text>
</comment>
<gene>
    <name evidence="7" type="ORF">CYR79_02345</name>
</gene>
<sequence length="301" mass="35175">RTITSQKLPNGNTRLVSPHHLNVADFGEIMVFENLKHLNFEEIALTKVKRLLDNTFRLQITFTREKKRISQNKVVGADWNMFNNEVFRTSENKTIAIPKEIVKKANELEVAKDKFKSLRDGEYNKRGKTALWQKYQRKQAKLSAKRANILTEIYRKLVHELVDEFDTVIIEKIDAFEMRKRSLSLNKAQNTGKNKRLALIKPYELSKIVASLVNKQNKTLIKVDPYKTSQVEYGTEYEEKHELRETNKDGKRIYVSAYTGKEVDRDYNAALNIKEWGLHPEKHVKLRDYPKLNASNLVEII</sequence>
<dbReference type="GO" id="GO:0032196">
    <property type="term" value="P:transposition"/>
    <property type="evidence" value="ECO:0007669"/>
    <property type="project" value="UniProtKB-KW"/>
</dbReference>
<evidence type="ECO:0000259" key="5">
    <source>
        <dbReference type="Pfam" id="PF01385"/>
    </source>
</evidence>
<evidence type="ECO:0000313" key="7">
    <source>
        <dbReference type="EMBL" id="PLA77136.1"/>
    </source>
</evidence>
<dbReference type="RefSeq" id="WP_143484458.1">
    <property type="nucleotide sequence ID" value="NZ_PKGI01000011.1"/>
</dbReference>
<dbReference type="Pfam" id="PF01385">
    <property type="entry name" value="OrfB_IS605"/>
    <property type="match status" value="1"/>
</dbReference>
<organism evidence="7 8">
    <name type="scientific">Ligilactobacillus agilis</name>
    <dbReference type="NCBI Taxonomy" id="1601"/>
    <lineage>
        <taxon>Bacteria</taxon>
        <taxon>Bacillati</taxon>
        <taxon>Bacillota</taxon>
        <taxon>Bacilli</taxon>
        <taxon>Lactobacillales</taxon>
        <taxon>Lactobacillaceae</taxon>
        <taxon>Ligilactobacillus</taxon>
    </lineage>
</organism>
<keyword evidence="3" id="KW-0238">DNA-binding</keyword>
<evidence type="ECO:0000256" key="2">
    <source>
        <dbReference type="ARBA" id="ARBA00022578"/>
    </source>
</evidence>
<keyword evidence="4" id="KW-0233">DNA recombination</keyword>
<name>A0A2I2ACM1_9LACO</name>
<evidence type="ECO:0000259" key="6">
    <source>
        <dbReference type="Pfam" id="PF07282"/>
    </source>
</evidence>
<evidence type="ECO:0000256" key="3">
    <source>
        <dbReference type="ARBA" id="ARBA00023125"/>
    </source>
</evidence>